<feature type="transmembrane region" description="Helical" evidence="6">
    <location>
        <begin position="130"/>
        <end position="148"/>
    </location>
</feature>
<feature type="transmembrane region" description="Helical" evidence="6">
    <location>
        <begin position="154"/>
        <end position="174"/>
    </location>
</feature>
<dbReference type="AlphaFoldDB" id="A0A419I5K9"/>
<comment type="subcellular location">
    <subcellularLocation>
        <location evidence="1">Cell membrane</location>
        <topology evidence="1">Multi-pass membrane protein</topology>
    </subcellularLocation>
</comment>
<dbReference type="Pfam" id="PF07690">
    <property type="entry name" value="MFS_1"/>
    <property type="match status" value="1"/>
</dbReference>
<feature type="transmembrane region" description="Helical" evidence="6">
    <location>
        <begin position="102"/>
        <end position="123"/>
    </location>
</feature>
<evidence type="ECO:0000256" key="3">
    <source>
        <dbReference type="ARBA" id="ARBA00022692"/>
    </source>
</evidence>
<feature type="transmembrane region" description="Helical" evidence="6">
    <location>
        <begin position="71"/>
        <end position="96"/>
    </location>
</feature>
<feature type="transmembrane region" description="Helical" evidence="6">
    <location>
        <begin position="260"/>
        <end position="279"/>
    </location>
</feature>
<dbReference type="InterPro" id="IPR036259">
    <property type="entry name" value="MFS_trans_sf"/>
</dbReference>
<dbReference type="InterPro" id="IPR020846">
    <property type="entry name" value="MFS_dom"/>
</dbReference>
<dbReference type="Proteomes" id="UP000285112">
    <property type="component" value="Unassembled WGS sequence"/>
</dbReference>
<keyword evidence="9" id="KW-1185">Reference proteome</keyword>
<dbReference type="GO" id="GO:0005886">
    <property type="term" value="C:plasma membrane"/>
    <property type="evidence" value="ECO:0007669"/>
    <property type="project" value="UniProtKB-SubCell"/>
</dbReference>
<evidence type="ECO:0000256" key="2">
    <source>
        <dbReference type="ARBA" id="ARBA00022475"/>
    </source>
</evidence>
<feature type="transmembrane region" description="Helical" evidence="6">
    <location>
        <begin position="285"/>
        <end position="309"/>
    </location>
</feature>
<keyword evidence="4 6" id="KW-1133">Transmembrane helix</keyword>
<organism evidence="8 9">
    <name type="scientific">Amycolatopsis panacis</name>
    <dbReference type="NCBI Taxonomy" id="2340917"/>
    <lineage>
        <taxon>Bacteria</taxon>
        <taxon>Bacillati</taxon>
        <taxon>Actinomycetota</taxon>
        <taxon>Actinomycetes</taxon>
        <taxon>Pseudonocardiales</taxon>
        <taxon>Pseudonocardiaceae</taxon>
        <taxon>Amycolatopsis</taxon>
    </lineage>
</organism>
<feature type="transmembrane region" description="Helical" evidence="6">
    <location>
        <begin position="37"/>
        <end position="59"/>
    </location>
</feature>
<dbReference type="RefSeq" id="WP_120023431.1">
    <property type="nucleotide sequence ID" value="NZ_QZFV01000074.1"/>
</dbReference>
<accession>A0A419I5K9</accession>
<dbReference type="CDD" id="cd17324">
    <property type="entry name" value="MFS_NepI_like"/>
    <property type="match status" value="1"/>
</dbReference>
<evidence type="ECO:0000256" key="4">
    <source>
        <dbReference type="ARBA" id="ARBA00022989"/>
    </source>
</evidence>
<dbReference type="OrthoDB" id="9814237at2"/>
<reference evidence="8 9" key="1">
    <citation type="submission" date="2018-09" db="EMBL/GenBank/DDBJ databases">
        <title>YIM PH 21725 draft genome.</title>
        <authorList>
            <person name="Miao C."/>
        </authorList>
    </citation>
    <scope>NUCLEOTIDE SEQUENCE [LARGE SCALE GENOMIC DNA]</scope>
    <source>
        <strain evidence="9">YIM PH21725</strain>
    </source>
</reference>
<keyword evidence="2" id="KW-1003">Cell membrane</keyword>
<keyword evidence="5 6" id="KW-0472">Membrane</keyword>
<feature type="transmembrane region" description="Helical" evidence="6">
    <location>
        <begin position="321"/>
        <end position="343"/>
    </location>
</feature>
<dbReference type="InterPro" id="IPR050189">
    <property type="entry name" value="MFS_Efflux_Transporters"/>
</dbReference>
<dbReference type="InterPro" id="IPR011701">
    <property type="entry name" value="MFS"/>
</dbReference>
<dbReference type="GO" id="GO:0022857">
    <property type="term" value="F:transmembrane transporter activity"/>
    <property type="evidence" value="ECO:0007669"/>
    <property type="project" value="InterPro"/>
</dbReference>
<dbReference type="PROSITE" id="PS50850">
    <property type="entry name" value="MFS"/>
    <property type="match status" value="1"/>
</dbReference>
<dbReference type="EMBL" id="QZFV01000074">
    <property type="protein sequence ID" value="RJQ86229.1"/>
    <property type="molecule type" value="Genomic_DNA"/>
</dbReference>
<feature type="domain" description="Major facilitator superfamily (MFS) profile" evidence="7">
    <location>
        <begin position="4"/>
        <end position="369"/>
    </location>
</feature>
<sequence length="369" mass="36515">MPPLVFLLSAAVFAQGTSEFVVSGLLGQVAAGTGVSVGTAGLLTSAFAAGMVVGAPLLATMAGSVPRRPALVALLGVFTAAHVVAALTTNFPLLLASRVLSAFANAGFLAVALAALPVFVPAAGLPRATAALLSGVTLACIVGVPAGTVLGQEFGWHAAFWAIAAVTALVAAVLPATRTRLDSPATGTVRHEWRVLGRTDLRTAVLLGILVNGATFAGFTYLGTMTSDGWVPVVLAGFGIGSFAGVTTAGRLGEKHRERLVVMGGAVLTVVWLAAYVAAHSLAGLLVFSILTGAAAFAVGSTLIGTIVATAAPRAPRIAGAIATTAFNAGAVLGPALAGPVVAATDAKAALWVSAACTAAAALVARLRR</sequence>
<evidence type="ECO:0000256" key="5">
    <source>
        <dbReference type="ARBA" id="ARBA00023136"/>
    </source>
</evidence>
<evidence type="ECO:0000313" key="9">
    <source>
        <dbReference type="Proteomes" id="UP000285112"/>
    </source>
</evidence>
<comment type="caution">
    <text evidence="8">The sequence shown here is derived from an EMBL/GenBank/DDBJ whole genome shotgun (WGS) entry which is preliminary data.</text>
</comment>
<feature type="transmembrane region" description="Helical" evidence="6">
    <location>
        <begin position="349"/>
        <end position="367"/>
    </location>
</feature>
<protein>
    <submittedName>
        <fullName evidence="8">MFS transporter</fullName>
    </submittedName>
</protein>
<keyword evidence="3 6" id="KW-0812">Transmembrane</keyword>
<evidence type="ECO:0000256" key="6">
    <source>
        <dbReference type="SAM" id="Phobius"/>
    </source>
</evidence>
<feature type="transmembrane region" description="Helical" evidence="6">
    <location>
        <begin position="229"/>
        <end position="248"/>
    </location>
</feature>
<dbReference type="PANTHER" id="PTHR43124">
    <property type="entry name" value="PURINE EFFLUX PUMP PBUE"/>
    <property type="match status" value="1"/>
</dbReference>
<dbReference type="PANTHER" id="PTHR43124:SF3">
    <property type="entry name" value="CHLORAMPHENICOL EFFLUX PUMP RV0191"/>
    <property type="match status" value="1"/>
</dbReference>
<name>A0A419I5K9_9PSEU</name>
<gene>
    <name evidence="8" type="ORF">D5S19_11985</name>
</gene>
<evidence type="ECO:0000256" key="1">
    <source>
        <dbReference type="ARBA" id="ARBA00004651"/>
    </source>
</evidence>
<dbReference type="SUPFAM" id="SSF103473">
    <property type="entry name" value="MFS general substrate transporter"/>
    <property type="match status" value="1"/>
</dbReference>
<proteinExistence type="predicted"/>
<evidence type="ECO:0000259" key="7">
    <source>
        <dbReference type="PROSITE" id="PS50850"/>
    </source>
</evidence>
<feature type="transmembrane region" description="Helical" evidence="6">
    <location>
        <begin position="204"/>
        <end position="223"/>
    </location>
</feature>
<dbReference type="Gene3D" id="1.20.1250.20">
    <property type="entry name" value="MFS general substrate transporter like domains"/>
    <property type="match status" value="1"/>
</dbReference>
<evidence type="ECO:0000313" key="8">
    <source>
        <dbReference type="EMBL" id="RJQ86229.1"/>
    </source>
</evidence>